<reference evidence="1" key="1">
    <citation type="submission" date="2023-10" db="EMBL/GenBank/DDBJ databases">
        <title>Genome assemblies of two species of porcelain crab, Petrolisthes cinctipes and Petrolisthes manimaculis (Anomura: Porcellanidae).</title>
        <authorList>
            <person name="Angst P."/>
        </authorList>
    </citation>
    <scope>NUCLEOTIDE SEQUENCE</scope>
    <source>
        <strain evidence="1">PB745_01</strain>
        <tissue evidence="1">Gill</tissue>
    </source>
</reference>
<feature type="non-terminal residue" evidence="1">
    <location>
        <position position="1"/>
    </location>
</feature>
<comment type="caution">
    <text evidence="1">The sequence shown here is derived from an EMBL/GenBank/DDBJ whole genome shotgun (WGS) entry which is preliminary data.</text>
</comment>
<dbReference type="PANTHER" id="PTHR45964:SF9">
    <property type="entry name" value="SULFOTRANSFERASE"/>
    <property type="match status" value="1"/>
</dbReference>
<gene>
    <name evidence="1" type="ORF">Pcinc_038484</name>
</gene>
<dbReference type="EMBL" id="JAWQEG010006357">
    <property type="protein sequence ID" value="KAK3855091.1"/>
    <property type="molecule type" value="Genomic_DNA"/>
</dbReference>
<sequence>MASFPGSGNTWLRYLAETLSGVFTGSVYHDEILALKGLWGERDGYRQGTTLLQKTHSFPLLPE</sequence>
<protein>
    <recommendedName>
        <fullName evidence="3">Sulfotransferase</fullName>
    </recommendedName>
</protein>
<evidence type="ECO:0000313" key="1">
    <source>
        <dbReference type="EMBL" id="KAK3855091.1"/>
    </source>
</evidence>
<dbReference type="InterPro" id="IPR051589">
    <property type="entry name" value="Sialate-O-sulfotransferase"/>
</dbReference>
<proteinExistence type="predicted"/>
<name>A0AAE1BQE9_PETCI</name>
<dbReference type="PANTHER" id="PTHR45964">
    <property type="entry name" value="WSCD FAMILY MEMBER CG9164"/>
    <property type="match status" value="1"/>
</dbReference>
<keyword evidence="2" id="KW-1185">Reference proteome</keyword>
<dbReference type="AlphaFoldDB" id="A0AAE1BQE9"/>
<accession>A0AAE1BQE9</accession>
<evidence type="ECO:0000313" key="2">
    <source>
        <dbReference type="Proteomes" id="UP001286313"/>
    </source>
</evidence>
<dbReference type="Proteomes" id="UP001286313">
    <property type="component" value="Unassembled WGS sequence"/>
</dbReference>
<organism evidence="1 2">
    <name type="scientific">Petrolisthes cinctipes</name>
    <name type="common">Flat porcelain crab</name>
    <dbReference type="NCBI Taxonomy" id="88211"/>
    <lineage>
        <taxon>Eukaryota</taxon>
        <taxon>Metazoa</taxon>
        <taxon>Ecdysozoa</taxon>
        <taxon>Arthropoda</taxon>
        <taxon>Crustacea</taxon>
        <taxon>Multicrustacea</taxon>
        <taxon>Malacostraca</taxon>
        <taxon>Eumalacostraca</taxon>
        <taxon>Eucarida</taxon>
        <taxon>Decapoda</taxon>
        <taxon>Pleocyemata</taxon>
        <taxon>Anomura</taxon>
        <taxon>Galatheoidea</taxon>
        <taxon>Porcellanidae</taxon>
        <taxon>Petrolisthes</taxon>
    </lineage>
</organism>
<evidence type="ECO:0008006" key="3">
    <source>
        <dbReference type="Google" id="ProtNLM"/>
    </source>
</evidence>